<dbReference type="Proteomes" id="UP000199060">
    <property type="component" value="Unassembled WGS sequence"/>
</dbReference>
<dbReference type="AlphaFoldDB" id="A0A1G6U8M7"/>
<gene>
    <name evidence="1" type="ORF">SAMN04488104_102710</name>
</gene>
<dbReference type="EMBL" id="FNAC01000027">
    <property type="protein sequence ID" value="SDD37742.1"/>
    <property type="molecule type" value="Genomic_DNA"/>
</dbReference>
<keyword evidence="2" id="KW-1185">Reference proteome</keyword>
<reference evidence="2" key="1">
    <citation type="submission" date="2016-10" db="EMBL/GenBank/DDBJ databases">
        <authorList>
            <person name="Varghese N."/>
            <person name="Submissions S."/>
        </authorList>
    </citation>
    <scope>NUCLEOTIDE SEQUENCE [LARGE SCALE GENOMIC DNA]</scope>
    <source>
        <strain evidence="2">DSM 23095</strain>
    </source>
</reference>
<name>A0A1G6U8M7_9BACT</name>
<proteinExistence type="predicted"/>
<evidence type="ECO:0000313" key="1">
    <source>
        <dbReference type="EMBL" id="SDD37742.1"/>
    </source>
</evidence>
<sequence length="42" mass="4838">MNSPVWSSEIRAVECGVRLIKSDMVGSDPKWVEFDIKQKQEN</sequence>
<protein>
    <submittedName>
        <fullName evidence="1">Uncharacterized protein</fullName>
    </submittedName>
</protein>
<organism evidence="1 2">
    <name type="scientific">Algoriphagus faecimaris</name>
    <dbReference type="NCBI Taxonomy" id="686796"/>
    <lineage>
        <taxon>Bacteria</taxon>
        <taxon>Pseudomonadati</taxon>
        <taxon>Bacteroidota</taxon>
        <taxon>Cytophagia</taxon>
        <taxon>Cytophagales</taxon>
        <taxon>Cyclobacteriaceae</taxon>
        <taxon>Algoriphagus</taxon>
    </lineage>
</organism>
<evidence type="ECO:0000313" key="2">
    <source>
        <dbReference type="Proteomes" id="UP000199060"/>
    </source>
</evidence>
<accession>A0A1G6U8M7</accession>